<reference evidence="1 2" key="1">
    <citation type="submission" date="2014-02" db="EMBL/GenBank/DDBJ databases">
        <title>The small core and large imbalanced accessory genome model reveals a collaborative survival strategy of Sorangium cellulosum strains in nature.</title>
        <authorList>
            <person name="Han K."/>
            <person name="Peng R."/>
            <person name="Blom J."/>
            <person name="Li Y.-Z."/>
        </authorList>
    </citation>
    <scope>NUCLEOTIDE SEQUENCE [LARGE SCALE GENOMIC DNA]</scope>
    <source>
        <strain evidence="1 2">So0157-25</strain>
    </source>
</reference>
<evidence type="ECO:0000313" key="1">
    <source>
        <dbReference type="EMBL" id="KYF53666.1"/>
    </source>
</evidence>
<accession>A0A150PDE9</accession>
<name>A0A150PDE9_SORCE</name>
<comment type="caution">
    <text evidence="1">The sequence shown here is derived from an EMBL/GenBank/DDBJ whole genome shotgun (WGS) entry which is preliminary data.</text>
</comment>
<proteinExistence type="predicted"/>
<sequence length="82" mass="9089">MEQVVAGHPVIAVGVDPDILDRQRAHAGAVLRDRIRRPGLELPALAPVLVIIDRIRTARLGLQRIVDLSLFAVRGRIRRWAG</sequence>
<protein>
    <submittedName>
        <fullName evidence="1">Uncharacterized protein</fullName>
    </submittedName>
</protein>
<dbReference type="Proteomes" id="UP000075420">
    <property type="component" value="Unassembled WGS sequence"/>
</dbReference>
<dbReference type="EMBL" id="JELY01002082">
    <property type="protein sequence ID" value="KYF53666.1"/>
    <property type="molecule type" value="Genomic_DNA"/>
</dbReference>
<dbReference type="AlphaFoldDB" id="A0A150PDE9"/>
<gene>
    <name evidence="1" type="ORF">BE08_19160</name>
</gene>
<evidence type="ECO:0000313" key="2">
    <source>
        <dbReference type="Proteomes" id="UP000075420"/>
    </source>
</evidence>
<organism evidence="1 2">
    <name type="scientific">Sorangium cellulosum</name>
    <name type="common">Polyangium cellulosum</name>
    <dbReference type="NCBI Taxonomy" id="56"/>
    <lineage>
        <taxon>Bacteria</taxon>
        <taxon>Pseudomonadati</taxon>
        <taxon>Myxococcota</taxon>
        <taxon>Polyangia</taxon>
        <taxon>Polyangiales</taxon>
        <taxon>Polyangiaceae</taxon>
        <taxon>Sorangium</taxon>
    </lineage>
</organism>